<keyword evidence="3" id="KW-1185">Reference proteome</keyword>
<dbReference type="AlphaFoldDB" id="A0A6N9YQ69"/>
<evidence type="ECO:0000313" key="2">
    <source>
        <dbReference type="EMBL" id="NED97085.1"/>
    </source>
</evidence>
<evidence type="ECO:0000256" key="1">
    <source>
        <dbReference type="SAM" id="MobiDB-lite"/>
    </source>
</evidence>
<dbReference type="InterPro" id="IPR018721">
    <property type="entry name" value="DUF2252"/>
</dbReference>
<feature type="region of interest" description="Disordered" evidence="1">
    <location>
        <begin position="86"/>
        <end position="105"/>
    </location>
</feature>
<sequence length="105" mass="11081">MAFSPWTYLRGAAVMAADLASAPHSSLTVQMCGQALAKLHAQSGDPEAIAGYIGKGAAFADGVLRYARAHAKQTCAITPIYAPQSRTRRSRLQNEDGRTCTTVVG</sequence>
<accession>A0A6N9YQ69</accession>
<organism evidence="2 3">
    <name type="scientific">Phytoactinopolyspora alkaliphila</name>
    <dbReference type="NCBI Taxonomy" id="1783498"/>
    <lineage>
        <taxon>Bacteria</taxon>
        <taxon>Bacillati</taxon>
        <taxon>Actinomycetota</taxon>
        <taxon>Actinomycetes</taxon>
        <taxon>Jiangellales</taxon>
        <taxon>Jiangellaceae</taxon>
        <taxon>Phytoactinopolyspora</taxon>
    </lineage>
</organism>
<dbReference type="EMBL" id="JAAGOB010000009">
    <property type="protein sequence ID" value="NED97085.1"/>
    <property type="molecule type" value="Genomic_DNA"/>
</dbReference>
<dbReference type="Proteomes" id="UP000469185">
    <property type="component" value="Unassembled WGS sequence"/>
</dbReference>
<name>A0A6N9YQ69_9ACTN</name>
<protein>
    <submittedName>
        <fullName evidence="2">DUF2252 domain-containing protein</fullName>
    </submittedName>
</protein>
<evidence type="ECO:0000313" key="3">
    <source>
        <dbReference type="Proteomes" id="UP000469185"/>
    </source>
</evidence>
<dbReference type="Pfam" id="PF10009">
    <property type="entry name" value="DUF2252"/>
    <property type="match status" value="1"/>
</dbReference>
<comment type="caution">
    <text evidence="2">The sequence shown here is derived from an EMBL/GenBank/DDBJ whole genome shotgun (WGS) entry which is preliminary data.</text>
</comment>
<proteinExistence type="predicted"/>
<gene>
    <name evidence="2" type="ORF">G1H11_17420</name>
</gene>
<reference evidence="2 3" key="1">
    <citation type="submission" date="2020-02" db="EMBL/GenBank/DDBJ databases">
        <authorList>
            <person name="Li X.-J."/>
            <person name="Feng X.-M."/>
        </authorList>
    </citation>
    <scope>NUCLEOTIDE SEQUENCE [LARGE SCALE GENOMIC DNA]</scope>
    <source>
        <strain evidence="2 3">CGMCC 4.7225</strain>
    </source>
</reference>